<dbReference type="PANTHER" id="PTHR33416">
    <property type="entry name" value="NUCLEAR PORE COMPLEX PROTEIN NUP1"/>
    <property type="match status" value="1"/>
</dbReference>
<name>A0A7J9A6S7_9ROSI</name>
<dbReference type="GO" id="GO:0071763">
    <property type="term" value="P:nuclear membrane organization"/>
    <property type="evidence" value="ECO:0007669"/>
    <property type="project" value="TreeGrafter"/>
</dbReference>
<feature type="region of interest" description="Disordered" evidence="1">
    <location>
        <begin position="184"/>
        <end position="217"/>
    </location>
</feature>
<evidence type="ECO:0000313" key="3">
    <source>
        <dbReference type="Proteomes" id="UP000593574"/>
    </source>
</evidence>
<dbReference type="AlphaFoldDB" id="A0A7J9A6S7"/>
<accession>A0A7J9A6S7</accession>
<dbReference type="EMBL" id="JABEZV010000009">
    <property type="protein sequence ID" value="MBA0719219.1"/>
    <property type="molecule type" value="Genomic_DNA"/>
</dbReference>
<keyword evidence="3" id="KW-1185">Reference proteome</keyword>
<protein>
    <submittedName>
        <fullName evidence="2">Uncharacterized protein</fullName>
    </submittedName>
</protein>
<dbReference type="GO" id="GO:0005635">
    <property type="term" value="C:nuclear envelope"/>
    <property type="evidence" value="ECO:0007669"/>
    <property type="project" value="TreeGrafter"/>
</dbReference>
<proteinExistence type="predicted"/>
<reference evidence="2 3" key="1">
    <citation type="journal article" date="2019" name="Genome Biol. Evol.">
        <title>Insights into the evolution of the New World diploid cottons (Gossypium, subgenus Houzingenia) based on genome sequencing.</title>
        <authorList>
            <person name="Grover C.E."/>
            <person name="Arick M.A. 2nd"/>
            <person name="Thrash A."/>
            <person name="Conover J.L."/>
            <person name="Sanders W.S."/>
            <person name="Peterson D.G."/>
            <person name="Frelichowski J.E."/>
            <person name="Scheffler J.A."/>
            <person name="Scheffler B.E."/>
            <person name="Wendel J.F."/>
        </authorList>
    </citation>
    <scope>NUCLEOTIDE SEQUENCE [LARGE SCALE GENOMIC DNA]</scope>
    <source>
        <strain evidence="2">4</strain>
        <tissue evidence="2">Leaf</tissue>
    </source>
</reference>
<comment type="caution">
    <text evidence="2">The sequence shown here is derived from an EMBL/GenBank/DDBJ whole genome shotgun (WGS) entry which is preliminary data.</text>
</comment>
<evidence type="ECO:0000256" key="1">
    <source>
        <dbReference type="SAM" id="MobiDB-lite"/>
    </source>
</evidence>
<sequence>MTMRTPEVNLGSKSAISKDERPIVLSDNFESESFVPLPSPKSSTCWPGSMVQDQRGYLTPHSQRGRFGLHNIPRTPYFRTIYSKSKSKLDHVQDKGNGFLNGSFSPLQQLQTPRYGQSLDGNRSSEINIPPVPPYSSHMESSILEHLERNLVTRKEKSEVLKIATSSKISESSDANANCLPCLGLGSSKSKNQTNNRSPAQWNEDRGKSFSVPSPLNTIEAKNVNGTSASKFEAHSTITMFGNNAGSSLDFGKFQNSQIKTAQEDHSKAGASEKPCSSIKNKPVLASISVSKPEQRWISTWDNSTGFTFPVSASSGVSSEP</sequence>
<feature type="compositionally biased region" description="Polar residues" evidence="1">
    <location>
        <begin position="187"/>
        <end position="201"/>
    </location>
</feature>
<dbReference type="PANTHER" id="PTHR33416:SF18">
    <property type="entry name" value="NUCLEOPORIN-LIKE PROTEIN"/>
    <property type="match status" value="1"/>
</dbReference>
<evidence type="ECO:0000313" key="2">
    <source>
        <dbReference type="EMBL" id="MBA0719219.1"/>
    </source>
</evidence>
<organism evidence="2 3">
    <name type="scientific">Gossypium laxum</name>
    <dbReference type="NCBI Taxonomy" id="34288"/>
    <lineage>
        <taxon>Eukaryota</taxon>
        <taxon>Viridiplantae</taxon>
        <taxon>Streptophyta</taxon>
        <taxon>Embryophyta</taxon>
        <taxon>Tracheophyta</taxon>
        <taxon>Spermatophyta</taxon>
        <taxon>Magnoliopsida</taxon>
        <taxon>eudicotyledons</taxon>
        <taxon>Gunneridae</taxon>
        <taxon>Pentapetalae</taxon>
        <taxon>rosids</taxon>
        <taxon>malvids</taxon>
        <taxon>Malvales</taxon>
        <taxon>Malvaceae</taxon>
        <taxon>Malvoideae</taxon>
        <taxon>Gossypium</taxon>
    </lineage>
</organism>
<gene>
    <name evidence="2" type="ORF">Golax_006919</name>
</gene>
<dbReference type="Proteomes" id="UP000593574">
    <property type="component" value="Unassembled WGS sequence"/>
</dbReference>